<feature type="non-terminal residue" evidence="3">
    <location>
        <position position="366"/>
    </location>
</feature>
<dbReference type="Pfam" id="PF05299">
    <property type="entry name" value="Peptidase_M61"/>
    <property type="match status" value="1"/>
</dbReference>
<protein>
    <submittedName>
        <fullName evidence="3">Peptidase M61 domain-containing protein</fullName>
    </submittedName>
</protein>
<sequence>MYMEGYKDQALEIAFNIPHDWRISTALEKTVDNMYRAINYDVLVDSPVEIGKHLSGIFTVDGKEHEVALYGQYDGDFQKLLDDMQKIVEATVRIFEHAPYKRYVFILQAYQGYQLGGLEHSASCAISVDSSMLFDPDYYTNFMSVVAHEYFHTWNVKRIRPLELGPFNYREENYTTLLWFSEGVTDYFADIIVLRAKLMDEAKYMERLGESIKMLEFMPGSLETSLADSSFDAWIRFYKPSSDDVNSYISYYLKGKIIGFLISKKIAIMTAGAKSIDQLLLLLFEKFRKDGKGFSEKDLLSALKDVSGGDFGEFLSRFIRGTEKINFDSELSDLGLSIERKHSAETRQSLSWSGAIVKRDSSYTVS</sequence>
<organism evidence="3">
    <name type="scientific">mine drainage metagenome</name>
    <dbReference type="NCBI Taxonomy" id="410659"/>
    <lineage>
        <taxon>unclassified sequences</taxon>
        <taxon>metagenomes</taxon>
        <taxon>ecological metagenomes</taxon>
    </lineage>
</organism>
<dbReference type="InterPro" id="IPR040756">
    <property type="entry name" value="Peptidase_M61_N"/>
</dbReference>
<name>T0Z1J5_9ZZZZ</name>
<accession>T0Z1J5</accession>
<reference evidence="3" key="2">
    <citation type="journal article" date="2014" name="ISME J.">
        <title>Microbial stratification in low pH oxic and suboxic macroscopic growths along an acid mine drainage.</title>
        <authorList>
            <person name="Mendez-Garcia C."/>
            <person name="Mesa V."/>
            <person name="Sprenger R.R."/>
            <person name="Richter M."/>
            <person name="Diez M.S."/>
            <person name="Solano J."/>
            <person name="Bargiela R."/>
            <person name="Golyshina O.V."/>
            <person name="Manteca A."/>
            <person name="Ramos J.L."/>
            <person name="Gallego J.R."/>
            <person name="Llorente I."/>
            <person name="Martins Dos Santos V.A."/>
            <person name="Jensen O.N."/>
            <person name="Pelaez A.I."/>
            <person name="Sanchez J."/>
            <person name="Ferrer M."/>
        </authorList>
    </citation>
    <scope>NUCLEOTIDE SEQUENCE</scope>
</reference>
<feature type="domain" description="Peptidase M61 catalytic" evidence="1">
    <location>
        <begin position="142"/>
        <end position="258"/>
    </location>
</feature>
<evidence type="ECO:0000313" key="3">
    <source>
        <dbReference type="EMBL" id="EQD41836.1"/>
    </source>
</evidence>
<dbReference type="InterPro" id="IPR027268">
    <property type="entry name" value="Peptidase_M4/M1_CTD_sf"/>
</dbReference>
<proteinExistence type="predicted"/>
<dbReference type="EMBL" id="AUZY01009497">
    <property type="protein sequence ID" value="EQD41836.1"/>
    <property type="molecule type" value="Genomic_DNA"/>
</dbReference>
<evidence type="ECO:0000259" key="1">
    <source>
        <dbReference type="Pfam" id="PF05299"/>
    </source>
</evidence>
<dbReference type="Pfam" id="PF17899">
    <property type="entry name" value="Peptidase_M61_N"/>
    <property type="match status" value="1"/>
</dbReference>
<dbReference type="InterPro" id="IPR007963">
    <property type="entry name" value="Peptidase_M61_catalytic"/>
</dbReference>
<dbReference type="Gene3D" id="1.10.390.10">
    <property type="entry name" value="Neutral Protease Domain 2"/>
    <property type="match status" value="1"/>
</dbReference>
<dbReference type="SUPFAM" id="SSF55486">
    <property type="entry name" value="Metalloproteases ('zincins'), catalytic domain"/>
    <property type="match status" value="1"/>
</dbReference>
<feature type="domain" description="Peptidase M61 N-terminal" evidence="2">
    <location>
        <begin position="1"/>
        <end position="52"/>
    </location>
</feature>
<reference evidence="3" key="1">
    <citation type="submission" date="2013-08" db="EMBL/GenBank/DDBJ databases">
        <authorList>
            <person name="Mendez C."/>
            <person name="Richter M."/>
            <person name="Ferrer M."/>
            <person name="Sanchez J."/>
        </authorList>
    </citation>
    <scope>NUCLEOTIDE SEQUENCE</scope>
</reference>
<dbReference type="Gene3D" id="2.60.40.3650">
    <property type="match status" value="1"/>
</dbReference>
<comment type="caution">
    <text evidence="3">The sequence shown here is derived from an EMBL/GenBank/DDBJ whole genome shotgun (WGS) entry which is preliminary data.</text>
</comment>
<gene>
    <name evidence="3" type="ORF">B1B_14351</name>
</gene>
<evidence type="ECO:0000259" key="2">
    <source>
        <dbReference type="Pfam" id="PF17899"/>
    </source>
</evidence>
<dbReference type="AlphaFoldDB" id="T0Z1J5"/>